<dbReference type="InterPro" id="IPR050415">
    <property type="entry name" value="MRET"/>
</dbReference>
<evidence type="ECO:0000313" key="2">
    <source>
        <dbReference type="EMBL" id="ART82272.1"/>
    </source>
</evidence>
<name>A0A1Y0D422_9GAMM</name>
<dbReference type="SUPFAM" id="SSF52343">
    <property type="entry name" value="Ferredoxin reductase-like, C-terminal NADP-linked domain"/>
    <property type="match status" value="1"/>
</dbReference>
<dbReference type="InterPro" id="IPR039261">
    <property type="entry name" value="FNR_nucleotide-bd"/>
</dbReference>
<dbReference type="PANTHER" id="PTHR47354:SF5">
    <property type="entry name" value="PROTEIN RFBI"/>
    <property type="match status" value="1"/>
</dbReference>
<proteinExistence type="predicted"/>
<dbReference type="Gene3D" id="3.40.50.80">
    <property type="entry name" value="Nucleotide-binding domain of ferredoxin-NADP reductase (FNR) module"/>
    <property type="match status" value="1"/>
</dbReference>
<dbReference type="KEGG" id="opf:CBP31_06225"/>
<dbReference type="PROSITE" id="PS51384">
    <property type="entry name" value="FAD_FR"/>
    <property type="match status" value="1"/>
</dbReference>
<dbReference type="Proteomes" id="UP000243937">
    <property type="component" value="Chromosome"/>
</dbReference>
<dbReference type="OrthoDB" id="9806195at2"/>
<feature type="domain" description="FAD-binding FR-type" evidence="1">
    <location>
        <begin position="1"/>
        <end position="103"/>
    </location>
</feature>
<reference evidence="2 3" key="1">
    <citation type="journal article" date="2014" name="Int. J. Syst. Evol. Microbiol.">
        <title>Oceanisphaera profunda sp. nov., a marine bacterium isolated from deep-sea sediment, and emended description of the genus Oceanisphaera.</title>
        <authorList>
            <person name="Xu Z."/>
            <person name="Zhang X.Y."/>
            <person name="Su H.N."/>
            <person name="Yu Z.C."/>
            <person name="Liu C."/>
            <person name="Li H."/>
            <person name="Chen X.L."/>
            <person name="Song X.Y."/>
            <person name="Xie B.B."/>
            <person name="Qin Q.L."/>
            <person name="Zhou B.C."/>
            <person name="Shi M."/>
            <person name="Huang Y."/>
            <person name="Zhang Y.Z."/>
        </authorList>
    </citation>
    <scope>NUCLEOTIDE SEQUENCE [LARGE SCALE GENOMIC DNA]</scope>
    <source>
        <strain evidence="2 3">SM1222</strain>
    </source>
</reference>
<sequence>MAKYQLQLVRKQTVAEGTLAFYFKKPAGFSFKAGQCAQFTLIDPPKTDDEGNSRYFSYASTPDEPELMIATRIRDSAFKQVLSQLEPGSELVMKGPYGDFVLPEQRKRSVVFITGGIGVTPVRSMLLHAIHHQQASNPQPITVFYANRRPQDAAFLDELTKACINSANITLIATMSQPDSAWSGEQGYVDHAMLKRHLTDLNAPMYYLDGPPALVAAMKDMLSKAGVDEEQVRSEEFAGY</sequence>
<dbReference type="PRINTS" id="PR00410">
    <property type="entry name" value="PHEHYDRXLASE"/>
</dbReference>
<protein>
    <submittedName>
        <fullName evidence="2">Oxidoreductase</fullName>
    </submittedName>
</protein>
<accession>A0A1Y0D422</accession>
<dbReference type="CDD" id="cd00322">
    <property type="entry name" value="FNR_like"/>
    <property type="match status" value="1"/>
</dbReference>
<evidence type="ECO:0000313" key="3">
    <source>
        <dbReference type="Proteomes" id="UP000243937"/>
    </source>
</evidence>
<dbReference type="SUPFAM" id="SSF63380">
    <property type="entry name" value="Riboflavin synthase domain-like"/>
    <property type="match status" value="1"/>
</dbReference>
<dbReference type="PANTHER" id="PTHR47354">
    <property type="entry name" value="NADH OXIDOREDUCTASE HCR"/>
    <property type="match status" value="1"/>
</dbReference>
<dbReference type="Gene3D" id="2.40.30.10">
    <property type="entry name" value="Translation factors"/>
    <property type="match status" value="1"/>
</dbReference>
<gene>
    <name evidence="2" type="ORF">CBP31_06225</name>
</gene>
<dbReference type="Pfam" id="PF00175">
    <property type="entry name" value="NAD_binding_1"/>
    <property type="match status" value="1"/>
</dbReference>
<dbReference type="EMBL" id="CP021377">
    <property type="protein sequence ID" value="ART82272.1"/>
    <property type="molecule type" value="Genomic_DNA"/>
</dbReference>
<dbReference type="AlphaFoldDB" id="A0A1Y0D422"/>
<dbReference type="RefSeq" id="WP_087035520.1">
    <property type="nucleotide sequence ID" value="NZ_CP021377.1"/>
</dbReference>
<dbReference type="GO" id="GO:0016491">
    <property type="term" value="F:oxidoreductase activity"/>
    <property type="evidence" value="ECO:0007669"/>
    <property type="project" value="InterPro"/>
</dbReference>
<keyword evidence="3" id="KW-1185">Reference proteome</keyword>
<dbReference type="InterPro" id="IPR017938">
    <property type="entry name" value="Riboflavin_synthase-like_b-brl"/>
</dbReference>
<dbReference type="InterPro" id="IPR017927">
    <property type="entry name" value="FAD-bd_FR_type"/>
</dbReference>
<organism evidence="2 3">
    <name type="scientific">Oceanisphaera profunda</name>
    <dbReference type="NCBI Taxonomy" id="1416627"/>
    <lineage>
        <taxon>Bacteria</taxon>
        <taxon>Pseudomonadati</taxon>
        <taxon>Pseudomonadota</taxon>
        <taxon>Gammaproteobacteria</taxon>
        <taxon>Aeromonadales</taxon>
        <taxon>Aeromonadaceae</taxon>
        <taxon>Oceanisphaera</taxon>
    </lineage>
</organism>
<evidence type="ECO:0000259" key="1">
    <source>
        <dbReference type="PROSITE" id="PS51384"/>
    </source>
</evidence>
<dbReference type="InterPro" id="IPR001433">
    <property type="entry name" value="OxRdtase_FAD/NAD-bd"/>
</dbReference>